<keyword evidence="11" id="KW-1185">Reference proteome</keyword>
<dbReference type="AlphaFoldDB" id="A0A163EM83"/>
<dbReference type="InterPro" id="IPR004686">
    <property type="entry name" value="Mtc"/>
</dbReference>
<evidence type="ECO:0000256" key="3">
    <source>
        <dbReference type="ARBA" id="ARBA00022448"/>
    </source>
</evidence>
<dbReference type="Pfam" id="PF03820">
    <property type="entry name" value="SFXNs"/>
    <property type="match status" value="1"/>
</dbReference>
<evidence type="ECO:0000256" key="1">
    <source>
        <dbReference type="ARBA" id="ARBA00004225"/>
    </source>
</evidence>
<organism evidence="10 11">
    <name type="scientific">Phycomyces blakesleeanus (strain ATCC 8743b / DSM 1359 / FGSC 10004 / NBRC 33097 / NRRL 1555)</name>
    <dbReference type="NCBI Taxonomy" id="763407"/>
    <lineage>
        <taxon>Eukaryota</taxon>
        <taxon>Fungi</taxon>
        <taxon>Fungi incertae sedis</taxon>
        <taxon>Mucoromycota</taxon>
        <taxon>Mucoromycotina</taxon>
        <taxon>Mucoromycetes</taxon>
        <taxon>Mucorales</taxon>
        <taxon>Phycomycetaceae</taxon>
        <taxon>Phycomyces</taxon>
    </lineage>
</organism>
<evidence type="ECO:0000256" key="6">
    <source>
        <dbReference type="ARBA" id="ARBA00022989"/>
    </source>
</evidence>
<comment type="subcellular location">
    <subcellularLocation>
        <location evidence="1">Mitochondrion membrane</location>
        <topology evidence="1">Multi-pass membrane protein</topology>
    </subcellularLocation>
</comment>
<dbReference type="OrthoDB" id="6608471at2759"/>
<evidence type="ECO:0000256" key="7">
    <source>
        <dbReference type="ARBA" id="ARBA00023128"/>
    </source>
</evidence>
<keyword evidence="8 9" id="KW-0472">Membrane</keyword>
<evidence type="ECO:0000256" key="8">
    <source>
        <dbReference type="ARBA" id="ARBA00023136"/>
    </source>
</evidence>
<comment type="similarity">
    <text evidence="2">Belongs to the sideroflexin family.</text>
</comment>
<keyword evidence="6 9" id="KW-1133">Transmembrane helix</keyword>
<evidence type="ECO:0000256" key="4">
    <source>
        <dbReference type="ARBA" id="ARBA00022692"/>
    </source>
</evidence>
<dbReference type="GeneID" id="28995546"/>
<keyword evidence="7" id="KW-0496">Mitochondrion</keyword>
<dbReference type="GO" id="GO:0015075">
    <property type="term" value="F:monoatomic ion transmembrane transporter activity"/>
    <property type="evidence" value="ECO:0007669"/>
    <property type="project" value="InterPro"/>
</dbReference>
<evidence type="ECO:0000256" key="2">
    <source>
        <dbReference type="ARBA" id="ARBA00005974"/>
    </source>
</evidence>
<evidence type="ECO:0000256" key="9">
    <source>
        <dbReference type="SAM" id="Phobius"/>
    </source>
</evidence>
<dbReference type="EMBL" id="KV440972">
    <property type="protein sequence ID" value="OAD79460.1"/>
    <property type="molecule type" value="Genomic_DNA"/>
</dbReference>
<dbReference type="STRING" id="763407.A0A163EM83"/>
<dbReference type="InParanoid" id="A0A163EM83"/>
<evidence type="ECO:0000256" key="5">
    <source>
        <dbReference type="ARBA" id="ARBA00022970"/>
    </source>
</evidence>
<keyword evidence="4 9" id="KW-0812">Transmembrane</keyword>
<dbReference type="GO" id="GO:0031966">
    <property type="term" value="C:mitochondrial membrane"/>
    <property type="evidence" value="ECO:0007669"/>
    <property type="project" value="UniProtKB-SubCell"/>
</dbReference>
<feature type="transmembrane region" description="Helical" evidence="9">
    <location>
        <begin position="41"/>
        <end position="58"/>
    </location>
</feature>
<dbReference type="GO" id="GO:0006865">
    <property type="term" value="P:amino acid transport"/>
    <property type="evidence" value="ECO:0007669"/>
    <property type="project" value="UniProtKB-KW"/>
</dbReference>
<dbReference type="VEuPathDB" id="FungiDB:PHYBLDRAFT_162528"/>
<proteinExistence type="inferred from homology"/>
<sequence length="117" mass="13954">MSTFQPLDLSKPRYPQSTYWGRVRHFINVTDPRYLYSLYDWFNKCMLFYIGILWFLWIKNTHSLRFSKSTEISNEHTSNLDSQIVLDADIFLSILLKLLSSVNFTDLYFISTSLDSY</sequence>
<evidence type="ECO:0000313" key="10">
    <source>
        <dbReference type="EMBL" id="OAD79460.1"/>
    </source>
</evidence>
<dbReference type="Proteomes" id="UP000077315">
    <property type="component" value="Unassembled WGS sequence"/>
</dbReference>
<evidence type="ECO:0000313" key="11">
    <source>
        <dbReference type="Proteomes" id="UP000077315"/>
    </source>
</evidence>
<accession>A0A163EM83</accession>
<reference evidence="11" key="1">
    <citation type="submission" date="2015-06" db="EMBL/GenBank/DDBJ databases">
        <title>Expansion of signal transduction pathways in fungi by whole-genome duplication.</title>
        <authorList>
            <consortium name="DOE Joint Genome Institute"/>
            <person name="Corrochano L.M."/>
            <person name="Kuo A."/>
            <person name="Marcet-Houben M."/>
            <person name="Polaino S."/>
            <person name="Salamov A."/>
            <person name="Villalobos J.M."/>
            <person name="Alvarez M.I."/>
            <person name="Avalos J."/>
            <person name="Benito E.P."/>
            <person name="Benoit I."/>
            <person name="Burger G."/>
            <person name="Camino L.P."/>
            <person name="Canovas D."/>
            <person name="Cerda-Olmedo E."/>
            <person name="Cheng J.-F."/>
            <person name="Dominguez A."/>
            <person name="Elias M."/>
            <person name="Eslava A.P."/>
            <person name="Glaser F."/>
            <person name="Grimwood J."/>
            <person name="Gutierrez G."/>
            <person name="Heitman J."/>
            <person name="Henrissat B."/>
            <person name="Iturriaga E.A."/>
            <person name="Lang B.F."/>
            <person name="Lavin J.L."/>
            <person name="Lee S."/>
            <person name="Li W."/>
            <person name="Lindquist E."/>
            <person name="Lopez-Garcia S."/>
            <person name="Luque E.M."/>
            <person name="Marcos A.T."/>
            <person name="Martin J."/>
            <person name="McCluskey K."/>
            <person name="Medina H.R."/>
            <person name="Miralles-Duran A."/>
            <person name="Miyazaki A."/>
            <person name="Munoz-Torres E."/>
            <person name="Oguiza J.A."/>
            <person name="Ohm R."/>
            <person name="Olmedo M."/>
            <person name="Orejas M."/>
            <person name="Ortiz-Castellanos L."/>
            <person name="Pisabarro A.G."/>
            <person name="Rodriguez-Romero J."/>
            <person name="Ruiz-Herrera J."/>
            <person name="Ruiz-Vazquez R."/>
            <person name="Sanz C."/>
            <person name="Schackwitz W."/>
            <person name="Schmutz J."/>
            <person name="Shahriari M."/>
            <person name="Shelest E."/>
            <person name="Silva-Franco F."/>
            <person name="Soanes D."/>
            <person name="Syed K."/>
            <person name="Tagua V.G."/>
            <person name="Talbot N.J."/>
            <person name="Thon M."/>
            <person name="De vries R.P."/>
            <person name="Wiebenga A."/>
            <person name="Yadav J.S."/>
            <person name="Braun E.L."/>
            <person name="Baker S."/>
            <person name="Garre V."/>
            <person name="Horwitz B."/>
            <person name="Torres-Martinez S."/>
            <person name="Idnurm A."/>
            <person name="Herrera-Estrella A."/>
            <person name="Gabaldon T."/>
            <person name="Grigoriev I.V."/>
        </authorList>
    </citation>
    <scope>NUCLEOTIDE SEQUENCE [LARGE SCALE GENOMIC DNA]</scope>
    <source>
        <strain evidence="11">NRRL 1555(-)</strain>
    </source>
</reference>
<gene>
    <name evidence="10" type="ORF">PHYBLDRAFT_162528</name>
</gene>
<keyword evidence="3" id="KW-0813">Transport</keyword>
<name>A0A163EM83_PHYB8</name>
<protein>
    <submittedName>
        <fullName evidence="10">Uncharacterized protein</fullName>
    </submittedName>
</protein>
<dbReference type="RefSeq" id="XP_018297500.1">
    <property type="nucleotide sequence ID" value="XM_018434640.1"/>
</dbReference>
<keyword evidence="5" id="KW-0029">Amino-acid transport</keyword>